<reference evidence="2" key="1">
    <citation type="submission" date="2020-10" db="EMBL/GenBank/DDBJ databases">
        <title>Genome Sequence of Monilinia vaccinii-corymbosi Sheds Light on Mummy Berry Disease Infection of Blueberry and Mating Type.</title>
        <authorList>
            <person name="Yow A.G."/>
            <person name="Zhang Y."/>
            <person name="Bansal K."/>
            <person name="Eacker S.M."/>
            <person name="Sullivan S."/>
            <person name="Liachko I."/>
            <person name="Cubeta M.A."/>
            <person name="Rollins J.A."/>
            <person name="Ashrafi H."/>
        </authorList>
    </citation>
    <scope>NUCLEOTIDE SEQUENCE</scope>
    <source>
        <strain evidence="2">RL-1</strain>
    </source>
</reference>
<dbReference type="EMBL" id="CP063405">
    <property type="protein sequence ID" value="QSZ28591.1"/>
    <property type="molecule type" value="Genomic_DNA"/>
</dbReference>
<evidence type="ECO:0000256" key="1">
    <source>
        <dbReference type="SAM" id="SignalP"/>
    </source>
</evidence>
<feature type="chain" id="PRO_5032513038" description="Cyanovirin-N domain-containing protein" evidence="1">
    <location>
        <begin position="21"/>
        <end position="146"/>
    </location>
</feature>
<evidence type="ECO:0008006" key="4">
    <source>
        <dbReference type="Google" id="ProtNLM"/>
    </source>
</evidence>
<sequence>MAKLSFSVLIVSLLASVANAQQPTQGAVQGFLDDGICNIPTVSFNNDPSSINYGKLTVECPPSSGAIRTIWLDKCISVAANGQLQWDSRNPGFLKRCSGCSLVKSSFIECLSCGKGFARIVLNTGIVFDKDTGNLQCPRVPKTRRS</sequence>
<keyword evidence="3" id="KW-1185">Reference proteome</keyword>
<keyword evidence="1" id="KW-0732">Signal</keyword>
<dbReference type="Gene3D" id="2.30.60.10">
    <property type="entry name" value="Cyanovirin-N"/>
    <property type="match status" value="1"/>
</dbReference>
<organism evidence="2 3">
    <name type="scientific">Monilinia vaccinii-corymbosi</name>
    <dbReference type="NCBI Taxonomy" id="61207"/>
    <lineage>
        <taxon>Eukaryota</taxon>
        <taxon>Fungi</taxon>
        <taxon>Dikarya</taxon>
        <taxon>Ascomycota</taxon>
        <taxon>Pezizomycotina</taxon>
        <taxon>Leotiomycetes</taxon>
        <taxon>Helotiales</taxon>
        <taxon>Sclerotiniaceae</taxon>
        <taxon>Monilinia</taxon>
    </lineage>
</organism>
<name>A0A8A3P1B2_9HELO</name>
<feature type="signal peptide" evidence="1">
    <location>
        <begin position="1"/>
        <end position="20"/>
    </location>
</feature>
<gene>
    <name evidence="2" type="ORF">DSL72_003090</name>
</gene>
<dbReference type="Proteomes" id="UP000672032">
    <property type="component" value="Chromosome 1"/>
</dbReference>
<accession>A0A8A3P1B2</accession>
<evidence type="ECO:0000313" key="2">
    <source>
        <dbReference type="EMBL" id="QSZ28591.1"/>
    </source>
</evidence>
<dbReference type="InterPro" id="IPR036673">
    <property type="entry name" value="Cyanovirin-N_sf"/>
</dbReference>
<protein>
    <recommendedName>
        <fullName evidence="4">Cyanovirin-N domain-containing protein</fullName>
    </recommendedName>
</protein>
<evidence type="ECO:0000313" key="3">
    <source>
        <dbReference type="Proteomes" id="UP000672032"/>
    </source>
</evidence>
<proteinExistence type="predicted"/>
<dbReference type="AlphaFoldDB" id="A0A8A3P1B2"/>